<dbReference type="VEuPathDB" id="FungiDB:VP01_4515g1"/>
<gene>
    <name evidence="2" type="ORF">VP01_4515g1</name>
</gene>
<dbReference type="EMBL" id="LAVV01009630">
    <property type="protein sequence ID" value="KNZ50267.1"/>
    <property type="molecule type" value="Genomic_DNA"/>
</dbReference>
<keyword evidence="3" id="KW-1185">Reference proteome</keyword>
<dbReference type="AlphaFoldDB" id="A0A0L6UPU4"/>
<proteinExistence type="predicted"/>
<evidence type="ECO:0000256" key="1">
    <source>
        <dbReference type="SAM" id="MobiDB-lite"/>
    </source>
</evidence>
<sequence>MSSVAATAETCKPPPTSGASSGAMLHENIQKIFEYHDACEQLSHLHEKPVHINPANPEEYFVITMIKADAYGKLLYQLILCIVTKFLNDLLNTPSKPIPKRLLQLPLQNHSNTTLAQLEGIKAMMMTIQVIPLVPNPCLQVRPMIYGVERKTD</sequence>
<evidence type="ECO:0000313" key="2">
    <source>
        <dbReference type="EMBL" id="KNZ50267.1"/>
    </source>
</evidence>
<dbReference type="Proteomes" id="UP000037035">
    <property type="component" value="Unassembled WGS sequence"/>
</dbReference>
<reference evidence="2 3" key="1">
    <citation type="submission" date="2015-08" db="EMBL/GenBank/DDBJ databases">
        <title>Next Generation Sequencing and Analysis of the Genome of Puccinia sorghi L Schw, the Causal Agent of Maize Common Rust.</title>
        <authorList>
            <person name="Rochi L."/>
            <person name="Burguener G."/>
            <person name="Darino M."/>
            <person name="Turjanski A."/>
            <person name="Kreff E."/>
            <person name="Dieguez M.J."/>
            <person name="Sacco F."/>
        </authorList>
    </citation>
    <scope>NUCLEOTIDE SEQUENCE [LARGE SCALE GENOMIC DNA]</scope>
    <source>
        <strain evidence="2 3">RO10H11247</strain>
    </source>
</reference>
<name>A0A0L6UPU4_9BASI</name>
<evidence type="ECO:0000313" key="3">
    <source>
        <dbReference type="Proteomes" id="UP000037035"/>
    </source>
</evidence>
<feature type="region of interest" description="Disordered" evidence="1">
    <location>
        <begin position="1"/>
        <end position="22"/>
    </location>
</feature>
<organism evidence="2 3">
    <name type="scientific">Puccinia sorghi</name>
    <dbReference type="NCBI Taxonomy" id="27349"/>
    <lineage>
        <taxon>Eukaryota</taxon>
        <taxon>Fungi</taxon>
        <taxon>Dikarya</taxon>
        <taxon>Basidiomycota</taxon>
        <taxon>Pucciniomycotina</taxon>
        <taxon>Pucciniomycetes</taxon>
        <taxon>Pucciniales</taxon>
        <taxon>Pucciniaceae</taxon>
        <taxon>Puccinia</taxon>
    </lineage>
</organism>
<comment type="caution">
    <text evidence="2">The sequence shown here is derived from an EMBL/GenBank/DDBJ whole genome shotgun (WGS) entry which is preliminary data.</text>
</comment>
<protein>
    <submittedName>
        <fullName evidence="2">Uncharacterized protein</fullName>
    </submittedName>
</protein>
<accession>A0A0L6UPU4</accession>